<dbReference type="InterPro" id="IPR036390">
    <property type="entry name" value="WH_DNA-bd_sf"/>
</dbReference>
<organism evidence="6 7">
    <name type="scientific">Terasakiispira papahanaumokuakeensis</name>
    <dbReference type="NCBI Taxonomy" id="197479"/>
    <lineage>
        <taxon>Bacteria</taxon>
        <taxon>Pseudomonadati</taxon>
        <taxon>Pseudomonadota</taxon>
        <taxon>Gammaproteobacteria</taxon>
        <taxon>Oceanospirillales</taxon>
        <taxon>Terasakiispira</taxon>
    </lineage>
</organism>
<dbReference type="OrthoDB" id="5914299at2"/>
<keyword evidence="2" id="KW-0805">Transcription regulation</keyword>
<evidence type="ECO:0000313" key="6">
    <source>
        <dbReference type="EMBL" id="ODC03552.1"/>
    </source>
</evidence>
<name>A0A1E2V9L5_9GAMM</name>
<dbReference type="EMBL" id="MDTQ01000001">
    <property type="protein sequence ID" value="ODC03552.1"/>
    <property type="molecule type" value="Genomic_DNA"/>
</dbReference>
<dbReference type="GO" id="GO:0003700">
    <property type="term" value="F:DNA-binding transcription factor activity"/>
    <property type="evidence" value="ECO:0007669"/>
    <property type="project" value="InterPro"/>
</dbReference>
<proteinExistence type="inferred from homology"/>
<dbReference type="InterPro" id="IPR005119">
    <property type="entry name" value="LysR_subst-bd"/>
</dbReference>
<sequence>MTVRYTPDAMPHILNRLRYKHLMMVVLLGERGNLHQVAEVMNMSQPAASRMLQEIEQTFGHVLFDRTSRGVCSTAVGEMLIDFAQSALNRLDRCAESLHRYQLGDQGQLLLGAIMGAAPDLVAKAVVEIKRQRPMLQVRMLGETSDQLVALLGQNRIDVAIARYVTALEHNLFDFETLGNERMRAVVRAGHPLAQTAAASLQLDALLESWSWILQPLKTPARQVLEKEFELAGLMTPRDTIECGSIFASLQLVQHSDAILVMSETVLQESMALGRVVPLPLALGQTLPPYGILTRKNELLTEPAQHFCRILRQIAHCEPVAHHTDD</sequence>
<dbReference type="PANTHER" id="PTHR30419">
    <property type="entry name" value="HTH-TYPE TRANSCRIPTIONAL REGULATOR YBHD"/>
    <property type="match status" value="1"/>
</dbReference>
<dbReference type="AlphaFoldDB" id="A0A1E2V9L5"/>
<keyword evidence="3" id="KW-0238">DNA-binding</keyword>
<accession>A0A1E2V9L5</accession>
<comment type="similarity">
    <text evidence="1">Belongs to the LysR transcriptional regulatory family.</text>
</comment>
<dbReference type="Pfam" id="PF00126">
    <property type="entry name" value="HTH_1"/>
    <property type="match status" value="1"/>
</dbReference>
<protein>
    <submittedName>
        <fullName evidence="6">LysR family transcriptional regulator</fullName>
    </submittedName>
</protein>
<evidence type="ECO:0000313" key="7">
    <source>
        <dbReference type="Proteomes" id="UP000094291"/>
    </source>
</evidence>
<evidence type="ECO:0000259" key="5">
    <source>
        <dbReference type="PROSITE" id="PS50931"/>
    </source>
</evidence>
<dbReference type="GO" id="GO:0005829">
    <property type="term" value="C:cytosol"/>
    <property type="evidence" value="ECO:0007669"/>
    <property type="project" value="TreeGrafter"/>
</dbReference>
<evidence type="ECO:0000256" key="4">
    <source>
        <dbReference type="ARBA" id="ARBA00023163"/>
    </source>
</evidence>
<dbReference type="GO" id="GO:0003677">
    <property type="term" value="F:DNA binding"/>
    <property type="evidence" value="ECO:0007669"/>
    <property type="project" value="UniProtKB-KW"/>
</dbReference>
<evidence type="ECO:0000256" key="1">
    <source>
        <dbReference type="ARBA" id="ARBA00009437"/>
    </source>
</evidence>
<dbReference type="RefSeq" id="WP_068997968.1">
    <property type="nucleotide sequence ID" value="NZ_MDTQ01000001.1"/>
</dbReference>
<dbReference type="SUPFAM" id="SSF46785">
    <property type="entry name" value="Winged helix' DNA-binding domain"/>
    <property type="match status" value="1"/>
</dbReference>
<dbReference type="PANTHER" id="PTHR30419:SF8">
    <property type="entry name" value="NITROGEN ASSIMILATION TRANSCRIPTIONAL ACTIVATOR-RELATED"/>
    <property type="match status" value="1"/>
</dbReference>
<dbReference type="Gene3D" id="1.10.10.10">
    <property type="entry name" value="Winged helix-like DNA-binding domain superfamily/Winged helix DNA-binding domain"/>
    <property type="match status" value="1"/>
</dbReference>
<keyword evidence="7" id="KW-1185">Reference proteome</keyword>
<keyword evidence="4" id="KW-0804">Transcription</keyword>
<dbReference type="STRING" id="197479.BFW38_08325"/>
<evidence type="ECO:0000256" key="3">
    <source>
        <dbReference type="ARBA" id="ARBA00023125"/>
    </source>
</evidence>
<dbReference type="Proteomes" id="UP000094291">
    <property type="component" value="Unassembled WGS sequence"/>
</dbReference>
<comment type="caution">
    <text evidence="6">The sequence shown here is derived from an EMBL/GenBank/DDBJ whole genome shotgun (WGS) entry which is preliminary data.</text>
</comment>
<dbReference type="InterPro" id="IPR050950">
    <property type="entry name" value="HTH-type_LysR_regulators"/>
</dbReference>
<dbReference type="PROSITE" id="PS50931">
    <property type="entry name" value="HTH_LYSR"/>
    <property type="match status" value="1"/>
</dbReference>
<dbReference type="Pfam" id="PF03466">
    <property type="entry name" value="LysR_substrate"/>
    <property type="match status" value="1"/>
</dbReference>
<evidence type="ECO:0000256" key="2">
    <source>
        <dbReference type="ARBA" id="ARBA00023015"/>
    </source>
</evidence>
<dbReference type="InterPro" id="IPR000847">
    <property type="entry name" value="LysR_HTH_N"/>
</dbReference>
<reference evidence="6 7" key="1">
    <citation type="submission" date="2016-08" db="EMBL/GenBank/DDBJ databases">
        <authorList>
            <person name="Seilhamer J.J."/>
        </authorList>
    </citation>
    <scope>NUCLEOTIDE SEQUENCE [LARGE SCALE GENOMIC DNA]</scope>
    <source>
        <strain evidence="6 7">PH27A</strain>
    </source>
</reference>
<dbReference type="InterPro" id="IPR036388">
    <property type="entry name" value="WH-like_DNA-bd_sf"/>
</dbReference>
<gene>
    <name evidence="6" type="ORF">BFW38_08325</name>
</gene>
<feature type="domain" description="HTH lysR-type" evidence="5">
    <location>
        <begin position="17"/>
        <end position="74"/>
    </location>
</feature>
<dbReference type="SUPFAM" id="SSF53850">
    <property type="entry name" value="Periplasmic binding protein-like II"/>
    <property type="match status" value="1"/>
</dbReference>
<dbReference type="Gene3D" id="3.40.190.290">
    <property type="match status" value="1"/>
</dbReference>